<name>A0A9N8KRE2_9PEZI</name>
<organism evidence="3 4">
    <name type="scientific">Aureobasidium uvarum</name>
    <dbReference type="NCBI Taxonomy" id="2773716"/>
    <lineage>
        <taxon>Eukaryota</taxon>
        <taxon>Fungi</taxon>
        <taxon>Dikarya</taxon>
        <taxon>Ascomycota</taxon>
        <taxon>Pezizomycotina</taxon>
        <taxon>Dothideomycetes</taxon>
        <taxon>Dothideomycetidae</taxon>
        <taxon>Dothideales</taxon>
        <taxon>Saccotheciaceae</taxon>
        <taxon>Aureobasidium</taxon>
    </lineage>
</organism>
<feature type="transmembrane region" description="Helical" evidence="2">
    <location>
        <begin position="367"/>
        <end position="394"/>
    </location>
</feature>
<feature type="compositionally biased region" description="Low complexity" evidence="1">
    <location>
        <begin position="127"/>
        <end position="137"/>
    </location>
</feature>
<evidence type="ECO:0000256" key="1">
    <source>
        <dbReference type="SAM" id="MobiDB-lite"/>
    </source>
</evidence>
<dbReference type="SUPFAM" id="SSF81901">
    <property type="entry name" value="HCP-like"/>
    <property type="match status" value="1"/>
</dbReference>
<evidence type="ECO:0000313" key="3">
    <source>
        <dbReference type="EMBL" id="CAD0114716.1"/>
    </source>
</evidence>
<keyword evidence="2" id="KW-1133">Transmembrane helix</keyword>
<dbReference type="PANTHER" id="PTHR43628">
    <property type="entry name" value="ACTIVATOR OF C KINASE PROTEIN 1-RELATED"/>
    <property type="match status" value="1"/>
</dbReference>
<dbReference type="OrthoDB" id="2148946at2759"/>
<dbReference type="AlphaFoldDB" id="A0A9N8KRE2"/>
<dbReference type="GO" id="GO:0032153">
    <property type="term" value="C:cell division site"/>
    <property type="evidence" value="ECO:0007669"/>
    <property type="project" value="TreeGrafter"/>
</dbReference>
<feature type="region of interest" description="Disordered" evidence="1">
    <location>
        <begin position="190"/>
        <end position="217"/>
    </location>
</feature>
<dbReference type="SMART" id="SM00671">
    <property type="entry name" value="SEL1"/>
    <property type="match status" value="2"/>
</dbReference>
<feature type="compositionally biased region" description="Low complexity" evidence="1">
    <location>
        <begin position="18"/>
        <end position="30"/>
    </location>
</feature>
<evidence type="ECO:0000256" key="2">
    <source>
        <dbReference type="SAM" id="Phobius"/>
    </source>
</evidence>
<gene>
    <name evidence="3" type="ORF">AWRI4620_LOCUS8971</name>
</gene>
<keyword evidence="2" id="KW-0472">Membrane</keyword>
<accession>A0A9N8KRE2</accession>
<feature type="region of interest" description="Disordered" evidence="1">
    <location>
        <begin position="1"/>
        <end position="38"/>
    </location>
</feature>
<feature type="compositionally biased region" description="Basic and acidic residues" evidence="1">
    <location>
        <begin position="112"/>
        <end position="123"/>
    </location>
</feature>
<comment type="caution">
    <text evidence="3">The sequence shown here is derived from an EMBL/GenBank/DDBJ whole genome shotgun (WGS) entry which is preliminary data.</text>
</comment>
<evidence type="ECO:0008006" key="5">
    <source>
        <dbReference type="Google" id="ProtNLM"/>
    </source>
</evidence>
<protein>
    <recommendedName>
        <fullName evidence="5">HCP-like protein</fullName>
    </recommendedName>
</protein>
<dbReference type="Gene3D" id="1.25.40.10">
    <property type="entry name" value="Tetratricopeptide repeat domain"/>
    <property type="match status" value="1"/>
</dbReference>
<proteinExistence type="predicted"/>
<dbReference type="InterPro" id="IPR011990">
    <property type="entry name" value="TPR-like_helical_dom_sf"/>
</dbReference>
<dbReference type="EMBL" id="CAINUL010000018">
    <property type="protein sequence ID" value="CAD0114716.1"/>
    <property type="molecule type" value="Genomic_DNA"/>
</dbReference>
<dbReference type="InterPro" id="IPR006597">
    <property type="entry name" value="Sel1-like"/>
</dbReference>
<sequence>MPLRDVLKKRSNIQGDATSTRSTSSNSLPNLPNPIPEFTFMRTTTHEQEVIVPPSYPGDEVPLASEQVPEKKRRSIFRKSSANFVSAVAGRDNPLPSHSEEKETPTATFARPKNERKLSERLHFGRSRGLSKSDSSSHLPTDLGDAPQNTPAPLDPPDAKGRVKETESKENKMQREAQWEKRATMMALKNPILEGEKSESSEKKGHRRSTSLEEGEADIQEAIRLHEAGDLERSTQIFGTLADPNGANNPLCQVLYGLALRHGWGITPSADAAIHYLSLAASNSAAIESAALSSGSKTGGEAKGELVLAIFELANCFRYGWGIKVDKVAARNYYEVAANLGDPDALEEAAWCYMEGFGGPKDKVRKIVFSSFFCCVFFFCDKMLHGFVLIRIFFLQFKAAQYLRLAEGAGRKSVGNSWIWKDKYSSPTK</sequence>
<dbReference type="PANTHER" id="PTHR43628:SF1">
    <property type="entry name" value="CHITIN SYNTHASE REGULATORY FACTOR 2-RELATED"/>
    <property type="match status" value="1"/>
</dbReference>
<evidence type="ECO:0000313" key="4">
    <source>
        <dbReference type="Proteomes" id="UP000745764"/>
    </source>
</evidence>
<dbReference type="Proteomes" id="UP000745764">
    <property type="component" value="Unassembled WGS sequence"/>
</dbReference>
<feature type="compositionally biased region" description="Basic and acidic residues" evidence="1">
    <location>
        <begin position="157"/>
        <end position="177"/>
    </location>
</feature>
<feature type="region of interest" description="Disordered" evidence="1">
    <location>
        <begin position="52"/>
        <end position="76"/>
    </location>
</feature>
<feature type="region of interest" description="Disordered" evidence="1">
    <location>
        <begin position="88"/>
        <end position="177"/>
    </location>
</feature>
<reference evidence="3" key="1">
    <citation type="submission" date="2020-06" db="EMBL/GenBank/DDBJ databases">
        <authorList>
            <person name="Onetto C."/>
        </authorList>
    </citation>
    <scope>NUCLEOTIDE SEQUENCE</scope>
</reference>
<keyword evidence="2" id="KW-0812">Transmembrane</keyword>
<feature type="compositionally biased region" description="Basic and acidic residues" evidence="1">
    <location>
        <begin position="194"/>
        <end position="203"/>
    </location>
</feature>
<keyword evidence="4" id="KW-1185">Reference proteome</keyword>
<dbReference type="Pfam" id="PF08238">
    <property type="entry name" value="Sel1"/>
    <property type="match status" value="3"/>
</dbReference>
<dbReference type="InterPro" id="IPR052945">
    <property type="entry name" value="Mitotic_Regulator"/>
</dbReference>
<dbReference type="GO" id="GO:0010972">
    <property type="term" value="P:negative regulation of G2/M transition of mitotic cell cycle"/>
    <property type="evidence" value="ECO:0007669"/>
    <property type="project" value="TreeGrafter"/>
</dbReference>